<protein>
    <submittedName>
        <fullName evidence="1">F-box domain-containing protein</fullName>
    </submittedName>
</protein>
<dbReference type="AlphaFoldDB" id="A0AAW0EKP7"/>
<evidence type="ECO:0000313" key="2">
    <source>
        <dbReference type="Proteomes" id="UP001362999"/>
    </source>
</evidence>
<proteinExistence type="predicted"/>
<dbReference type="InterPro" id="IPR032675">
    <property type="entry name" value="LRR_dom_sf"/>
</dbReference>
<sequence>MAHITTIPIELTQRIMKQALAALIADTDAPPLPLPHEPPLLFTQVSTAWRDISLNMPELWAAIKIDDSVPTAPPQIITQWCTRAGVLPLTIELENNGRTDPQRSQQLLAASMAFCHRWEDIHLRIPFGTFQALVEYNGSYPLLRTLLLSMTSNVWEGEKIIPMDAPLLRNLTLLESPDLTVDGAWSQLTKLHLNVNDDLVGVTTTLQSCINLEELHFALMMHHEFSSSIPPFELPALRSLVTAGRTILPCITAPNLVRLDIWGPGFGGEMEDLLVDLRAMVARSACSLNRFSFRIPPNITTVQLQNLLEVVPAVTDLRMTFHFVGLLAKFETVLQAKNVLSKLRTLRVLYGPKAEESYQPLLNVLNSRLQNVEGRAKLEEFHMDTHRPVVLPLDVKNEMLALGNQGLRVEFEVKLIG</sequence>
<organism evidence="1 2">
    <name type="scientific">Favolaschia claudopus</name>
    <dbReference type="NCBI Taxonomy" id="2862362"/>
    <lineage>
        <taxon>Eukaryota</taxon>
        <taxon>Fungi</taxon>
        <taxon>Dikarya</taxon>
        <taxon>Basidiomycota</taxon>
        <taxon>Agaricomycotina</taxon>
        <taxon>Agaricomycetes</taxon>
        <taxon>Agaricomycetidae</taxon>
        <taxon>Agaricales</taxon>
        <taxon>Marasmiineae</taxon>
        <taxon>Mycenaceae</taxon>
        <taxon>Favolaschia</taxon>
    </lineage>
</organism>
<name>A0AAW0EKP7_9AGAR</name>
<keyword evidence="2" id="KW-1185">Reference proteome</keyword>
<dbReference type="Proteomes" id="UP001362999">
    <property type="component" value="Unassembled WGS sequence"/>
</dbReference>
<reference evidence="1 2" key="1">
    <citation type="journal article" date="2024" name="J Genomics">
        <title>Draft genome sequencing and assembly of Favolaschia claudopus CIRM-BRFM 2984 isolated from oak limbs.</title>
        <authorList>
            <person name="Navarro D."/>
            <person name="Drula E."/>
            <person name="Chaduli D."/>
            <person name="Cazenave R."/>
            <person name="Ahrendt S."/>
            <person name="Wang J."/>
            <person name="Lipzen A."/>
            <person name="Daum C."/>
            <person name="Barry K."/>
            <person name="Grigoriev I.V."/>
            <person name="Favel A."/>
            <person name="Rosso M.N."/>
            <person name="Martin F."/>
        </authorList>
    </citation>
    <scope>NUCLEOTIDE SEQUENCE [LARGE SCALE GENOMIC DNA]</scope>
    <source>
        <strain evidence="1 2">CIRM-BRFM 2984</strain>
    </source>
</reference>
<dbReference type="Gene3D" id="3.80.10.10">
    <property type="entry name" value="Ribonuclease Inhibitor"/>
    <property type="match status" value="1"/>
</dbReference>
<dbReference type="EMBL" id="JAWWNJ010000001">
    <property type="protein sequence ID" value="KAK7064853.1"/>
    <property type="molecule type" value="Genomic_DNA"/>
</dbReference>
<comment type="caution">
    <text evidence="1">The sequence shown here is derived from an EMBL/GenBank/DDBJ whole genome shotgun (WGS) entry which is preliminary data.</text>
</comment>
<accession>A0AAW0EKP7</accession>
<dbReference type="SUPFAM" id="SSF52047">
    <property type="entry name" value="RNI-like"/>
    <property type="match status" value="1"/>
</dbReference>
<evidence type="ECO:0000313" key="1">
    <source>
        <dbReference type="EMBL" id="KAK7064853.1"/>
    </source>
</evidence>
<gene>
    <name evidence="1" type="ORF">R3P38DRAFT_2826747</name>
</gene>